<protein>
    <submittedName>
        <fullName evidence="2">Uncharacterized protein</fullName>
    </submittedName>
</protein>
<sequence>MLERGSTGYRREAKPPLKAQKGNKQQSPKQQKLALWYYSSSDHRSVKRYLIWGSKNPPWYQNDQWHVRAHFRSLLLKPGYYRTFADVFLTGLPGRPIHGQVNDTRKQTCTHPRTTKTMEQDLDCVSELILVSRVDPDQEKGAIFT</sequence>
<evidence type="ECO:0000313" key="3">
    <source>
        <dbReference type="Proteomes" id="UP000233551"/>
    </source>
</evidence>
<feature type="region of interest" description="Disordered" evidence="1">
    <location>
        <begin position="1"/>
        <end position="30"/>
    </location>
</feature>
<keyword evidence="3" id="KW-1185">Reference proteome</keyword>
<comment type="caution">
    <text evidence="2">The sequence shown here is derived from an EMBL/GenBank/DDBJ whole genome shotgun (WGS) entry which is preliminary data.</text>
</comment>
<gene>
    <name evidence="2" type="ORF">CRG98_020280</name>
</gene>
<dbReference type="AlphaFoldDB" id="A0A2I0JSP7"/>
<feature type="compositionally biased region" description="Basic and acidic residues" evidence="1">
    <location>
        <begin position="1"/>
        <end position="15"/>
    </location>
</feature>
<accession>A0A2I0JSP7</accession>
<organism evidence="2 3">
    <name type="scientific">Punica granatum</name>
    <name type="common">Pomegranate</name>
    <dbReference type="NCBI Taxonomy" id="22663"/>
    <lineage>
        <taxon>Eukaryota</taxon>
        <taxon>Viridiplantae</taxon>
        <taxon>Streptophyta</taxon>
        <taxon>Embryophyta</taxon>
        <taxon>Tracheophyta</taxon>
        <taxon>Spermatophyta</taxon>
        <taxon>Magnoliopsida</taxon>
        <taxon>eudicotyledons</taxon>
        <taxon>Gunneridae</taxon>
        <taxon>Pentapetalae</taxon>
        <taxon>rosids</taxon>
        <taxon>malvids</taxon>
        <taxon>Myrtales</taxon>
        <taxon>Lythraceae</taxon>
        <taxon>Punica</taxon>
    </lineage>
</organism>
<reference evidence="2 3" key="1">
    <citation type="submission" date="2017-11" db="EMBL/GenBank/DDBJ databases">
        <title>De-novo sequencing of pomegranate (Punica granatum L.) genome.</title>
        <authorList>
            <person name="Akparov Z."/>
            <person name="Amiraslanov A."/>
            <person name="Hajiyeva S."/>
            <person name="Abbasov M."/>
            <person name="Kaur K."/>
            <person name="Hamwieh A."/>
            <person name="Solovyev V."/>
            <person name="Salamov A."/>
            <person name="Braich B."/>
            <person name="Kosarev P."/>
            <person name="Mahmoud A."/>
            <person name="Hajiyev E."/>
            <person name="Babayeva S."/>
            <person name="Izzatullayeva V."/>
            <person name="Mammadov A."/>
            <person name="Mammadov A."/>
            <person name="Sharifova S."/>
            <person name="Ojaghi J."/>
            <person name="Eynullazada K."/>
            <person name="Bayramov B."/>
            <person name="Abdulazimova A."/>
            <person name="Shahmuradov I."/>
        </authorList>
    </citation>
    <scope>NUCLEOTIDE SEQUENCE [LARGE SCALE GENOMIC DNA]</scope>
    <source>
        <strain evidence="3">cv. AG2017</strain>
        <tissue evidence="2">Leaf</tissue>
    </source>
</reference>
<name>A0A2I0JSP7_PUNGR</name>
<dbReference type="EMBL" id="PGOL01001296">
    <property type="protein sequence ID" value="PKI59325.1"/>
    <property type="molecule type" value="Genomic_DNA"/>
</dbReference>
<evidence type="ECO:0000256" key="1">
    <source>
        <dbReference type="SAM" id="MobiDB-lite"/>
    </source>
</evidence>
<dbReference type="Proteomes" id="UP000233551">
    <property type="component" value="Unassembled WGS sequence"/>
</dbReference>
<evidence type="ECO:0000313" key="2">
    <source>
        <dbReference type="EMBL" id="PKI59325.1"/>
    </source>
</evidence>
<proteinExistence type="predicted"/>